<dbReference type="KEGG" id="pwn:QNH46_24005"/>
<evidence type="ECO:0000259" key="1">
    <source>
        <dbReference type="PROSITE" id="PS51186"/>
    </source>
</evidence>
<accession>A0AA95I536</accession>
<feature type="domain" description="N-acetyltransferase" evidence="1">
    <location>
        <begin position="1"/>
        <end position="116"/>
    </location>
</feature>
<dbReference type="PROSITE" id="PS51186">
    <property type="entry name" value="GNAT"/>
    <property type="match status" value="1"/>
</dbReference>
<proteinExistence type="predicted"/>
<dbReference type="GO" id="GO:0016747">
    <property type="term" value="F:acyltransferase activity, transferring groups other than amino-acyl groups"/>
    <property type="evidence" value="ECO:0007669"/>
    <property type="project" value="InterPro"/>
</dbReference>
<dbReference type="EMBL" id="CP126084">
    <property type="protein sequence ID" value="WHX49066.1"/>
    <property type="molecule type" value="Genomic_DNA"/>
</dbReference>
<evidence type="ECO:0000313" key="3">
    <source>
        <dbReference type="Proteomes" id="UP001177943"/>
    </source>
</evidence>
<dbReference type="CDD" id="cd04301">
    <property type="entry name" value="NAT_SF"/>
    <property type="match status" value="1"/>
</dbReference>
<reference evidence="2" key="1">
    <citation type="submission" date="2023-05" db="EMBL/GenBank/DDBJ databases">
        <title>Comparative genomics of Bacillaceae isolates and their secondary metabolite potential.</title>
        <authorList>
            <person name="Song L."/>
            <person name="Nielsen L.J."/>
            <person name="Mohite O."/>
            <person name="Xu X."/>
            <person name="Weber T."/>
            <person name="Kovacs A.T."/>
        </authorList>
    </citation>
    <scope>NUCLEOTIDE SEQUENCE</scope>
    <source>
        <strain evidence="2">B2_4</strain>
    </source>
</reference>
<dbReference type="EC" id="2.3.1.-" evidence="2"/>
<dbReference type="InterPro" id="IPR000182">
    <property type="entry name" value="GNAT_dom"/>
</dbReference>
<keyword evidence="2" id="KW-0808">Transferase</keyword>
<sequence length="116" mass="13940">MLKEQSFLLAQDREKVIGFMSFRPHYMYEDLNDRVETIYVTTVIVDQKYRGQGITTHLYTEIEEITKQRKLPIMTRTWSTNDSHIRVLHNIRMQEVNRIKDGRGRGLDTVYYRKDV</sequence>
<name>A0AA95I536_9BACL</name>
<dbReference type="SUPFAM" id="SSF55729">
    <property type="entry name" value="Acyl-CoA N-acyltransferases (Nat)"/>
    <property type="match status" value="1"/>
</dbReference>
<dbReference type="Proteomes" id="UP001177943">
    <property type="component" value="Chromosome"/>
</dbReference>
<dbReference type="Pfam" id="PF00583">
    <property type="entry name" value="Acetyltransf_1"/>
    <property type="match status" value="1"/>
</dbReference>
<gene>
    <name evidence="2" type="ORF">QNH46_24005</name>
</gene>
<dbReference type="AlphaFoldDB" id="A0AA95I536"/>
<keyword evidence="2" id="KW-0012">Acyltransferase</keyword>
<evidence type="ECO:0000313" key="2">
    <source>
        <dbReference type="EMBL" id="WHX49066.1"/>
    </source>
</evidence>
<organism evidence="2 3">
    <name type="scientific">Paenibacillus woosongensis</name>
    <dbReference type="NCBI Taxonomy" id="307580"/>
    <lineage>
        <taxon>Bacteria</taxon>
        <taxon>Bacillati</taxon>
        <taxon>Bacillota</taxon>
        <taxon>Bacilli</taxon>
        <taxon>Bacillales</taxon>
        <taxon>Paenibacillaceae</taxon>
        <taxon>Paenibacillus</taxon>
    </lineage>
</organism>
<dbReference type="RefSeq" id="WP_283926359.1">
    <property type="nucleotide sequence ID" value="NZ_CP126084.1"/>
</dbReference>
<protein>
    <submittedName>
        <fullName evidence="2">GNAT family N-acetyltransferase</fullName>
        <ecNumber evidence="2">2.3.1.-</ecNumber>
    </submittedName>
</protein>
<dbReference type="InterPro" id="IPR016181">
    <property type="entry name" value="Acyl_CoA_acyltransferase"/>
</dbReference>
<dbReference type="Gene3D" id="3.40.630.30">
    <property type="match status" value="1"/>
</dbReference>